<evidence type="ECO:0000313" key="3">
    <source>
        <dbReference type="Proteomes" id="UP000051461"/>
    </source>
</evidence>
<dbReference type="OrthoDB" id="2249491at2"/>
<evidence type="ECO:0008006" key="4">
    <source>
        <dbReference type="Google" id="ProtNLM"/>
    </source>
</evidence>
<comment type="caution">
    <text evidence="2">The sequence shown here is derived from an EMBL/GenBank/DDBJ whole genome shotgun (WGS) entry which is preliminary data.</text>
</comment>
<reference evidence="2 3" key="1">
    <citation type="journal article" date="2015" name="Genome Announc.">
        <title>Expanding the biotechnology potential of lactobacilli through comparative genomics of 213 strains and associated genera.</title>
        <authorList>
            <person name="Sun Z."/>
            <person name="Harris H.M."/>
            <person name="McCann A."/>
            <person name="Guo C."/>
            <person name="Argimon S."/>
            <person name="Zhang W."/>
            <person name="Yang X."/>
            <person name="Jeffery I.B."/>
            <person name="Cooney J.C."/>
            <person name="Kagawa T.F."/>
            <person name="Liu W."/>
            <person name="Song Y."/>
            <person name="Salvetti E."/>
            <person name="Wrobel A."/>
            <person name="Rasinkangas P."/>
            <person name="Parkhill J."/>
            <person name="Rea M.C."/>
            <person name="O'Sullivan O."/>
            <person name="Ritari J."/>
            <person name="Douillard F.P."/>
            <person name="Paul Ross R."/>
            <person name="Yang R."/>
            <person name="Briner A.E."/>
            <person name="Felis G.E."/>
            <person name="de Vos W.M."/>
            <person name="Barrangou R."/>
            <person name="Klaenhammer T.R."/>
            <person name="Caufield P.W."/>
            <person name="Cui Y."/>
            <person name="Zhang H."/>
            <person name="O'Toole P.W."/>
        </authorList>
    </citation>
    <scope>NUCLEOTIDE SEQUENCE [LARGE SCALE GENOMIC DNA]</scope>
    <source>
        <strain evidence="2 3">DSM 20003</strain>
    </source>
</reference>
<dbReference type="AlphaFoldDB" id="A0A0R1H968"/>
<dbReference type="PATRIC" id="fig|1423726.3.peg.1368"/>
<evidence type="ECO:0000313" key="2">
    <source>
        <dbReference type="EMBL" id="KRK40122.1"/>
    </source>
</evidence>
<accession>A0A0R1H968</accession>
<sequence>MAIFLIILGALLFAIFAIGGHTWWQQYIMIPLSLIILIVPIGLMIANEQQHFGMKTEKVTKTHAIYPSTAMKGSNIKLLLFQPLGNGDETVYVYKKDPTQKKVTTTKADEKTTNTFEKSANTKTAHVVTTTTRYTYKNKFYETFFAGLNNNHQYKSQTNTFKVNKNWYVLSTKQAKALSKQSKAAKKTMAAQAKKVIAAQMKAALTKDPTMSKTQQKQLQTQIQQKITQQAAAKTAQTLQKYEDQNK</sequence>
<dbReference type="Proteomes" id="UP000051461">
    <property type="component" value="Unassembled WGS sequence"/>
</dbReference>
<dbReference type="EMBL" id="AZDA01000021">
    <property type="protein sequence ID" value="KRK40122.1"/>
    <property type="molecule type" value="Genomic_DNA"/>
</dbReference>
<name>A0A0R1H968_9LACO</name>
<keyword evidence="1" id="KW-0812">Transmembrane</keyword>
<keyword evidence="1" id="KW-1133">Transmembrane helix</keyword>
<gene>
    <name evidence="2" type="ORF">FC07_GL001322</name>
</gene>
<keyword evidence="1" id="KW-0472">Membrane</keyword>
<dbReference type="STRING" id="1423726.FC07_GL001322"/>
<feature type="transmembrane region" description="Helical" evidence="1">
    <location>
        <begin position="27"/>
        <end position="46"/>
    </location>
</feature>
<organism evidence="2 3">
    <name type="scientific">Loigolactobacillus bifermentans DSM 20003</name>
    <dbReference type="NCBI Taxonomy" id="1423726"/>
    <lineage>
        <taxon>Bacteria</taxon>
        <taxon>Bacillati</taxon>
        <taxon>Bacillota</taxon>
        <taxon>Bacilli</taxon>
        <taxon>Lactobacillales</taxon>
        <taxon>Lactobacillaceae</taxon>
        <taxon>Loigolactobacillus</taxon>
    </lineage>
</organism>
<dbReference type="Pfam" id="PF16069">
    <property type="entry name" value="DUF4811"/>
    <property type="match status" value="1"/>
</dbReference>
<proteinExistence type="predicted"/>
<protein>
    <recommendedName>
        <fullName evidence="4">DUF4811 domain-containing protein</fullName>
    </recommendedName>
</protein>
<dbReference type="InterPro" id="IPR032083">
    <property type="entry name" value="DUF4811"/>
</dbReference>
<keyword evidence="3" id="KW-1185">Reference proteome</keyword>
<evidence type="ECO:0000256" key="1">
    <source>
        <dbReference type="SAM" id="Phobius"/>
    </source>
</evidence>
<dbReference type="RefSeq" id="WP_057903819.1">
    <property type="nucleotide sequence ID" value="NZ_AZDA01000021.1"/>
</dbReference>